<dbReference type="NCBIfam" id="NF010733">
    <property type="entry name" value="PRK14135.1"/>
    <property type="match status" value="1"/>
</dbReference>
<keyword evidence="10" id="KW-1185">Reference proteome</keyword>
<dbReference type="Gene3D" id="1.10.10.10">
    <property type="entry name" value="Winged helix-like DNA-binding domain superfamily/Winged helix DNA-binding domain"/>
    <property type="match status" value="4"/>
</dbReference>
<feature type="domain" description="RecX third three-helical" evidence="7">
    <location>
        <begin position="159"/>
        <end position="206"/>
    </location>
</feature>
<dbReference type="STRING" id="1385514.N782_17730"/>
<feature type="domain" description="RecX third three-helical" evidence="7">
    <location>
        <begin position="218"/>
        <end position="266"/>
    </location>
</feature>
<protein>
    <recommendedName>
        <fullName evidence="3 5">Regulatory protein RecX</fullName>
    </recommendedName>
</protein>
<dbReference type="InterPro" id="IPR053924">
    <property type="entry name" value="RecX_HTH_2nd"/>
</dbReference>
<evidence type="ECO:0000256" key="3">
    <source>
        <dbReference type="ARBA" id="ARBA00018111"/>
    </source>
</evidence>
<evidence type="ECO:0000313" key="9">
    <source>
        <dbReference type="EMBL" id="KGP71630.1"/>
    </source>
</evidence>
<evidence type="ECO:0000256" key="1">
    <source>
        <dbReference type="ARBA" id="ARBA00004496"/>
    </source>
</evidence>
<dbReference type="eggNOG" id="COG2137">
    <property type="taxonomic scope" value="Bacteria"/>
</dbReference>
<evidence type="ECO:0000259" key="8">
    <source>
        <dbReference type="Pfam" id="PF21982"/>
    </source>
</evidence>
<sequence>MPTITRITTQKRNKQRYNIFLDRGQGEAYEFSVDEEVLIQFMLRKGMELDKETIETLIEKDSFHKTFSLALNYLSYRMRSEKEIRTYLWEKEVDEEKIEYVVNRLKQEGYLNDKEFAEALVRTRMQTSSKGPLLVKKELIEKGLTANMAEDALVHYPYDVQLEKAMKWVQKNLRLDGRKSYKEQLQKVQQTLMQKGFTKDVIQEAVQEQQASSEKDEDAEWQAVVHQGEKALRKYASKAEGYELKHKIKGALYRKGFPFELIEQFLDEYVEVEN</sequence>
<evidence type="ECO:0000256" key="4">
    <source>
        <dbReference type="ARBA" id="ARBA00022490"/>
    </source>
</evidence>
<dbReference type="InterPro" id="IPR036388">
    <property type="entry name" value="WH-like_DNA-bd_sf"/>
</dbReference>
<dbReference type="Pfam" id="PF02631">
    <property type="entry name" value="RecX_HTH2"/>
    <property type="match status" value="1"/>
</dbReference>
<dbReference type="AlphaFoldDB" id="A0A0A2TQP2"/>
<organism evidence="9 10">
    <name type="scientific">Pontibacillus yanchengensis Y32</name>
    <dbReference type="NCBI Taxonomy" id="1385514"/>
    <lineage>
        <taxon>Bacteria</taxon>
        <taxon>Bacillati</taxon>
        <taxon>Bacillota</taxon>
        <taxon>Bacilli</taxon>
        <taxon>Bacillales</taxon>
        <taxon>Bacillaceae</taxon>
        <taxon>Pontibacillus</taxon>
    </lineage>
</organism>
<comment type="caution">
    <text evidence="9">The sequence shown here is derived from an EMBL/GenBank/DDBJ whole genome shotgun (WGS) entry which is preliminary data.</text>
</comment>
<dbReference type="InterPro" id="IPR053926">
    <property type="entry name" value="RecX_HTH_1st"/>
</dbReference>
<dbReference type="InterPro" id="IPR053925">
    <property type="entry name" value="RecX_HTH_3rd"/>
</dbReference>
<feature type="domain" description="RecX first three-helical" evidence="8">
    <location>
        <begin position="68"/>
        <end position="105"/>
    </location>
</feature>
<comment type="function">
    <text evidence="5">Modulates RecA activity.</text>
</comment>
<reference evidence="9 10" key="1">
    <citation type="journal article" date="2015" name="Stand. Genomic Sci.">
        <title>High quality draft genome sequence of the moderately halophilic bacterium Pontibacillus yanchengensis Y32(T) and comparison among Pontibacillus genomes.</title>
        <authorList>
            <person name="Huang J."/>
            <person name="Qiao Z.X."/>
            <person name="Tang J.W."/>
            <person name="Wang G."/>
        </authorList>
    </citation>
    <scope>NUCLEOTIDE SEQUENCE [LARGE SCALE GENOMIC DNA]</scope>
    <source>
        <strain evidence="9 10">Y32</strain>
    </source>
</reference>
<evidence type="ECO:0000259" key="6">
    <source>
        <dbReference type="Pfam" id="PF02631"/>
    </source>
</evidence>
<dbReference type="RefSeq" id="WP_036822304.1">
    <property type="nucleotide sequence ID" value="NZ_AVBF01000054.1"/>
</dbReference>
<comment type="subcellular location">
    <subcellularLocation>
        <location evidence="1 5">Cytoplasm</location>
    </subcellularLocation>
</comment>
<keyword evidence="4 5" id="KW-0963">Cytoplasm</keyword>
<dbReference type="Proteomes" id="UP000030147">
    <property type="component" value="Unassembled WGS sequence"/>
</dbReference>
<dbReference type="OrthoDB" id="5421057at2"/>
<evidence type="ECO:0000313" key="10">
    <source>
        <dbReference type="Proteomes" id="UP000030147"/>
    </source>
</evidence>
<dbReference type="PANTHER" id="PTHR33602">
    <property type="entry name" value="REGULATORY PROTEIN RECX FAMILY PROTEIN"/>
    <property type="match status" value="1"/>
</dbReference>
<dbReference type="GO" id="GO:0006282">
    <property type="term" value="P:regulation of DNA repair"/>
    <property type="evidence" value="ECO:0007669"/>
    <property type="project" value="UniProtKB-UniRule"/>
</dbReference>
<dbReference type="HAMAP" id="MF_01114">
    <property type="entry name" value="RecX"/>
    <property type="match status" value="1"/>
</dbReference>
<evidence type="ECO:0000259" key="7">
    <source>
        <dbReference type="Pfam" id="PF21981"/>
    </source>
</evidence>
<feature type="domain" description="RecX second three-helical" evidence="6">
    <location>
        <begin position="112"/>
        <end position="153"/>
    </location>
</feature>
<comment type="similarity">
    <text evidence="2 5">Belongs to the RecX family.</text>
</comment>
<dbReference type="Pfam" id="PF21981">
    <property type="entry name" value="RecX_HTH3"/>
    <property type="match status" value="2"/>
</dbReference>
<gene>
    <name evidence="5" type="primary">recX</name>
    <name evidence="9" type="ORF">N782_17730</name>
</gene>
<dbReference type="InterPro" id="IPR003783">
    <property type="entry name" value="Regulatory_RecX"/>
</dbReference>
<proteinExistence type="inferred from homology"/>
<accession>A0A0A2TQP2</accession>
<evidence type="ECO:0000256" key="2">
    <source>
        <dbReference type="ARBA" id="ARBA00009695"/>
    </source>
</evidence>
<dbReference type="PANTHER" id="PTHR33602:SF1">
    <property type="entry name" value="REGULATORY PROTEIN RECX FAMILY PROTEIN"/>
    <property type="match status" value="1"/>
</dbReference>
<dbReference type="GO" id="GO:0005737">
    <property type="term" value="C:cytoplasm"/>
    <property type="evidence" value="ECO:0007669"/>
    <property type="project" value="UniProtKB-SubCell"/>
</dbReference>
<dbReference type="Pfam" id="PF21982">
    <property type="entry name" value="RecX_HTH1"/>
    <property type="match status" value="1"/>
</dbReference>
<name>A0A0A2TQP2_9BACI</name>
<evidence type="ECO:0000256" key="5">
    <source>
        <dbReference type="HAMAP-Rule" id="MF_01114"/>
    </source>
</evidence>
<dbReference type="EMBL" id="AVBF01000054">
    <property type="protein sequence ID" value="KGP71630.1"/>
    <property type="molecule type" value="Genomic_DNA"/>
</dbReference>